<evidence type="ECO:0000259" key="5">
    <source>
        <dbReference type="Pfam" id="PF00703"/>
    </source>
</evidence>
<dbReference type="InterPro" id="IPR036156">
    <property type="entry name" value="Beta-gal/glucu_dom_sf"/>
</dbReference>
<dbReference type="InterPro" id="IPR008979">
    <property type="entry name" value="Galactose-bd-like_sf"/>
</dbReference>
<feature type="domain" description="Glycoside hydrolase family 2 immunoglobulin-like beta-sandwich" evidence="5">
    <location>
        <begin position="218"/>
        <end position="307"/>
    </location>
</feature>
<sequence length="827" mass="94685">MIFKKISCIICLLLFVFLLACTNDSQIEKTSLLTRWAGDVDLQHPWPEYPRPQFKREEWRSLNGIWQFSVLDPDGNTVDEGDILVPYPMESYLSGVQKILKPDQSLKYSTSFNIPAPWKKEEVILHFGAVDWESELYVNSKMVGDHKGGYDPFSFNITNFLKEGENKLELIVKDPTDSSWQPRGKQVLEPEKIFYTPVSGIWQTVWMEAVPKIRFTSFKIVPDIDNQTATLLINADGNTEGTELRITTKNSKQEMYTFLVPFETSVVLPITDIELWSPETPNLYDLQVELLKDRAVIDKVDSYFGMRKIHIEKTADGQERIFLNNKPYFQNGVLDQGYWPDGLYTPPTDKAMKNEIEMVKDLGFNMLRKHVKVESSRFYYWCDKLGVLVWQDMPSGDRATGQNELEIERSPESEKQFRKELGSMIGSFYNHPSIVMWIPFNEGWGQYKTGETVDFVSKLDSTRLINNASGWVDHGIGDVLDIHHYPEPVLEDAGENRVFVLGEFGGIGLAIEDHIWLKEGNWGYENLPNKEEFIRRYENYYDTVWSFEKKGLGAAVYTQLTDVETEANGLLTYDRAVLKADKKILYKINTNNFLRAPGFLPDEKLLNKGDSIKIMSSSEGDIYYTIDGTKPDRNSLKYNGAVVFNDDIKLSAIVYAENDSSRISVREFSKTELKRPEYRTAFNPKYTGGSSFALVDGVQGSTDIKDGTWQGFYGNDLDVIIDLGEEQRPEGMEIGFLEDIRSWVFLPVQVKVSGSADGKNFKTENNSTLEIPSESRDAYLYKHSIKLKGDEPIRYLRIYAANLGECPEWHPGKGNPSWIFVDEIEVK</sequence>
<dbReference type="InterPro" id="IPR006103">
    <property type="entry name" value="Glyco_hydro_2_cat"/>
</dbReference>
<evidence type="ECO:0000259" key="6">
    <source>
        <dbReference type="Pfam" id="PF02836"/>
    </source>
</evidence>
<evidence type="ECO:0000256" key="1">
    <source>
        <dbReference type="ARBA" id="ARBA00007401"/>
    </source>
</evidence>
<accession>A0A6P0UGT8</accession>
<dbReference type="GO" id="GO:0004553">
    <property type="term" value="F:hydrolase activity, hydrolyzing O-glycosyl compounds"/>
    <property type="evidence" value="ECO:0007669"/>
    <property type="project" value="InterPro"/>
</dbReference>
<dbReference type="AlphaFoldDB" id="A0A6P0UGT8"/>
<evidence type="ECO:0000256" key="3">
    <source>
        <dbReference type="ARBA" id="ARBA00023295"/>
    </source>
</evidence>
<dbReference type="SUPFAM" id="SSF49785">
    <property type="entry name" value="Galactose-binding domain-like"/>
    <property type="match status" value="1"/>
</dbReference>
<dbReference type="InterPro" id="IPR026876">
    <property type="entry name" value="Fn3_assoc_repeat"/>
</dbReference>
<reference evidence="8 9" key="1">
    <citation type="submission" date="2020-01" db="EMBL/GenBank/DDBJ databases">
        <title>Leptobacterium flavescens.</title>
        <authorList>
            <person name="Wang G."/>
        </authorList>
    </citation>
    <scope>NUCLEOTIDE SEQUENCE [LARGE SCALE GENOMIC DNA]</scope>
    <source>
        <strain evidence="8 9">KCTC 22160</strain>
    </source>
</reference>
<dbReference type="Gene3D" id="3.20.20.80">
    <property type="entry name" value="Glycosidases"/>
    <property type="match status" value="1"/>
</dbReference>
<dbReference type="PANTHER" id="PTHR42732">
    <property type="entry name" value="BETA-GALACTOSIDASE"/>
    <property type="match status" value="1"/>
</dbReference>
<protein>
    <recommendedName>
        <fullName evidence="10">Beta-galactosidase</fullName>
    </recommendedName>
</protein>
<dbReference type="PROSITE" id="PS51257">
    <property type="entry name" value="PROKAR_LIPOPROTEIN"/>
    <property type="match status" value="1"/>
</dbReference>
<dbReference type="Gene3D" id="2.60.120.260">
    <property type="entry name" value="Galactose-binding domain-like"/>
    <property type="match status" value="1"/>
</dbReference>
<dbReference type="InterPro" id="IPR006104">
    <property type="entry name" value="Glyco_hydro_2_N"/>
</dbReference>
<comment type="caution">
    <text evidence="8">The sequence shown here is derived from an EMBL/GenBank/DDBJ whole genome shotgun (WGS) entry which is preliminary data.</text>
</comment>
<proteinExistence type="inferred from homology"/>
<name>A0A6P0UGT8_9FLAO</name>
<dbReference type="Pfam" id="PF02837">
    <property type="entry name" value="Glyco_hydro_2_N"/>
    <property type="match status" value="1"/>
</dbReference>
<dbReference type="InterPro" id="IPR006102">
    <property type="entry name" value="Ig-like_GH2"/>
</dbReference>
<keyword evidence="9" id="KW-1185">Reference proteome</keyword>
<evidence type="ECO:0008006" key="10">
    <source>
        <dbReference type="Google" id="ProtNLM"/>
    </source>
</evidence>
<dbReference type="Pfam" id="PF02836">
    <property type="entry name" value="Glyco_hydro_2_C"/>
    <property type="match status" value="1"/>
</dbReference>
<dbReference type="GO" id="GO:0005975">
    <property type="term" value="P:carbohydrate metabolic process"/>
    <property type="evidence" value="ECO:0007669"/>
    <property type="project" value="InterPro"/>
</dbReference>
<keyword evidence="2" id="KW-0378">Hydrolase</keyword>
<evidence type="ECO:0000256" key="2">
    <source>
        <dbReference type="ARBA" id="ARBA00022801"/>
    </source>
</evidence>
<evidence type="ECO:0000259" key="7">
    <source>
        <dbReference type="Pfam" id="PF02837"/>
    </source>
</evidence>
<dbReference type="Gene3D" id="2.60.40.10">
    <property type="entry name" value="Immunoglobulins"/>
    <property type="match status" value="1"/>
</dbReference>
<organism evidence="8 9">
    <name type="scientific">Leptobacterium flavescens</name>
    <dbReference type="NCBI Taxonomy" id="472055"/>
    <lineage>
        <taxon>Bacteria</taxon>
        <taxon>Pseudomonadati</taxon>
        <taxon>Bacteroidota</taxon>
        <taxon>Flavobacteriia</taxon>
        <taxon>Flavobacteriales</taxon>
        <taxon>Flavobacteriaceae</taxon>
        <taxon>Leptobacterium</taxon>
    </lineage>
</organism>
<feature type="domain" description="Glycosyl hydrolases family 2 sugar binding" evidence="7">
    <location>
        <begin position="106"/>
        <end position="207"/>
    </location>
</feature>
<dbReference type="InterPro" id="IPR051913">
    <property type="entry name" value="GH2_Domain-Containing"/>
</dbReference>
<dbReference type="Proteomes" id="UP000468581">
    <property type="component" value="Unassembled WGS sequence"/>
</dbReference>
<dbReference type="Pfam" id="PF13287">
    <property type="entry name" value="Fn3_assoc"/>
    <property type="match status" value="1"/>
</dbReference>
<evidence type="ECO:0000256" key="4">
    <source>
        <dbReference type="SAM" id="SignalP"/>
    </source>
</evidence>
<feature type="signal peptide" evidence="4">
    <location>
        <begin position="1"/>
        <end position="20"/>
    </location>
</feature>
<gene>
    <name evidence="8" type="ORF">GWK08_03355</name>
</gene>
<feature type="chain" id="PRO_5026922454" description="Beta-galactosidase" evidence="4">
    <location>
        <begin position="21"/>
        <end position="827"/>
    </location>
</feature>
<evidence type="ECO:0000313" key="9">
    <source>
        <dbReference type="Proteomes" id="UP000468581"/>
    </source>
</evidence>
<dbReference type="SUPFAM" id="SSF51445">
    <property type="entry name" value="(Trans)glycosidases"/>
    <property type="match status" value="1"/>
</dbReference>
<keyword evidence="4" id="KW-0732">Signal</keyword>
<dbReference type="InterPro" id="IPR013783">
    <property type="entry name" value="Ig-like_fold"/>
</dbReference>
<keyword evidence="3" id="KW-0326">Glycosidase</keyword>
<dbReference type="SUPFAM" id="SSF49303">
    <property type="entry name" value="beta-Galactosidase/glucuronidase domain"/>
    <property type="match status" value="1"/>
</dbReference>
<dbReference type="EMBL" id="JAABOO010000001">
    <property type="protein sequence ID" value="NER12465.1"/>
    <property type="molecule type" value="Genomic_DNA"/>
</dbReference>
<dbReference type="Pfam" id="PF00703">
    <property type="entry name" value="Glyco_hydro_2"/>
    <property type="match status" value="1"/>
</dbReference>
<evidence type="ECO:0000313" key="8">
    <source>
        <dbReference type="EMBL" id="NER12465.1"/>
    </source>
</evidence>
<comment type="similarity">
    <text evidence="1">Belongs to the glycosyl hydrolase 2 family.</text>
</comment>
<dbReference type="PANTHER" id="PTHR42732:SF2">
    <property type="entry name" value="BETA-MANNOSIDASE"/>
    <property type="match status" value="1"/>
</dbReference>
<dbReference type="InterPro" id="IPR017853">
    <property type="entry name" value="GH"/>
</dbReference>
<feature type="domain" description="Glycoside hydrolase family 2 catalytic" evidence="6">
    <location>
        <begin position="321"/>
        <end position="470"/>
    </location>
</feature>
<dbReference type="RefSeq" id="WP_163605486.1">
    <property type="nucleotide sequence ID" value="NZ_JAABOO010000001.1"/>
</dbReference>